<dbReference type="SMART" id="SM00278">
    <property type="entry name" value="HhH1"/>
    <property type="match status" value="2"/>
</dbReference>
<feature type="non-terminal residue" evidence="4">
    <location>
        <position position="111"/>
    </location>
</feature>
<dbReference type="InterPro" id="IPR022312">
    <property type="entry name" value="DNA_pol_X"/>
</dbReference>
<dbReference type="GO" id="GO:0003887">
    <property type="term" value="F:DNA-directed DNA polymerase activity"/>
    <property type="evidence" value="ECO:0007669"/>
    <property type="project" value="InterPro"/>
</dbReference>
<dbReference type="PANTHER" id="PTHR11276:SF28">
    <property type="entry name" value="DNA POLYMERASE LAMBDA"/>
    <property type="match status" value="1"/>
</dbReference>
<proteinExistence type="predicted"/>
<organism evidence="4">
    <name type="scientific">marine sediment metagenome</name>
    <dbReference type="NCBI Taxonomy" id="412755"/>
    <lineage>
        <taxon>unclassified sequences</taxon>
        <taxon>metagenomes</taxon>
        <taxon>ecological metagenomes</taxon>
    </lineage>
</organism>
<evidence type="ECO:0000313" key="4">
    <source>
        <dbReference type="EMBL" id="GAG22801.1"/>
    </source>
</evidence>
<accession>X0XCV8</accession>
<name>X0XCV8_9ZZZZ</name>
<comment type="caution">
    <text evidence="4">The sequence shown here is derived from an EMBL/GenBank/DDBJ whole genome shotgun (WGS) entry which is preliminary data.</text>
</comment>
<dbReference type="InterPro" id="IPR003583">
    <property type="entry name" value="Hlx-hairpin-Hlx_DNA-bd_motif"/>
</dbReference>
<dbReference type="Gene3D" id="1.10.150.110">
    <property type="entry name" value="DNA polymerase beta, N-terminal domain-like"/>
    <property type="match status" value="1"/>
</dbReference>
<protein>
    <recommendedName>
        <fullName evidence="3">Helix-hairpin-helix DNA-binding motif class 1 domain-containing protein</fullName>
    </recommendedName>
</protein>
<feature type="domain" description="Helix-hairpin-helix DNA-binding motif class 1" evidence="3">
    <location>
        <begin position="52"/>
        <end position="71"/>
    </location>
</feature>
<dbReference type="PANTHER" id="PTHR11276">
    <property type="entry name" value="DNA POLYMERASE TYPE-X FAMILY MEMBER"/>
    <property type="match status" value="1"/>
</dbReference>
<evidence type="ECO:0000256" key="1">
    <source>
        <dbReference type="ARBA" id="ARBA00022634"/>
    </source>
</evidence>
<dbReference type="Pfam" id="PF14716">
    <property type="entry name" value="HHH_8"/>
    <property type="match status" value="1"/>
</dbReference>
<keyword evidence="2" id="KW-0235">DNA replication</keyword>
<keyword evidence="1" id="KW-0237">DNA synthesis</keyword>
<dbReference type="GO" id="GO:0003677">
    <property type="term" value="F:DNA binding"/>
    <property type="evidence" value="ECO:0007669"/>
    <property type="project" value="InterPro"/>
</dbReference>
<dbReference type="InterPro" id="IPR010996">
    <property type="entry name" value="HHH_MUS81"/>
</dbReference>
<dbReference type="Pfam" id="PF14520">
    <property type="entry name" value="HHH_5"/>
    <property type="match status" value="1"/>
</dbReference>
<dbReference type="SUPFAM" id="SSF47802">
    <property type="entry name" value="DNA polymerase beta, N-terminal domain-like"/>
    <property type="match status" value="1"/>
</dbReference>
<gene>
    <name evidence="4" type="ORF">S01H1_47605</name>
</gene>
<dbReference type="InterPro" id="IPR027421">
    <property type="entry name" value="DNA_pol_lamdba_lyase_dom_sf"/>
</dbReference>
<evidence type="ECO:0000256" key="2">
    <source>
        <dbReference type="ARBA" id="ARBA00022705"/>
    </source>
</evidence>
<evidence type="ECO:0000259" key="3">
    <source>
        <dbReference type="SMART" id="SM00278"/>
    </source>
</evidence>
<sequence length="111" mass="12476">MKNSDIAKVFSDIADLLEIKGENQFKIRAYQRATRTIEHLPVEVEQMVKEGQSLEEIPGVGEAIAKKTKELVTTGHLHYYDELRAEFPEGISTLLDIPGIGPRIAIRLCNE</sequence>
<dbReference type="GO" id="GO:0006281">
    <property type="term" value="P:DNA repair"/>
    <property type="evidence" value="ECO:0007669"/>
    <property type="project" value="InterPro"/>
</dbReference>
<dbReference type="EMBL" id="BARS01030521">
    <property type="protein sequence ID" value="GAG22801.1"/>
    <property type="molecule type" value="Genomic_DNA"/>
</dbReference>
<reference evidence="4" key="1">
    <citation type="journal article" date="2014" name="Front. Microbiol.">
        <title>High frequency of phylogenetically diverse reductive dehalogenase-homologous genes in deep subseafloor sedimentary metagenomes.</title>
        <authorList>
            <person name="Kawai M."/>
            <person name="Futagami T."/>
            <person name="Toyoda A."/>
            <person name="Takaki Y."/>
            <person name="Nishi S."/>
            <person name="Hori S."/>
            <person name="Arai W."/>
            <person name="Tsubouchi T."/>
            <person name="Morono Y."/>
            <person name="Uchiyama I."/>
            <person name="Ito T."/>
            <person name="Fujiyama A."/>
            <person name="Inagaki F."/>
            <person name="Takami H."/>
        </authorList>
    </citation>
    <scope>NUCLEOTIDE SEQUENCE</scope>
    <source>
        <strain evidence="4">Expedition CK06-06</strain>
    </source>
</reference>
<dbReference type="AlphaFoldDB" id="X0XCV8"/>
<feature type="domain" description="Helix-hairpin-helix DNA-binding motif class 1" evidence="3">
    <location>
        <begin position="92"/>
        <end position="111"/>
    </location>
</feature>